<proteinExistence type="predicted"/>
<organism evidence="1 2">
    <name type="scientific">Melastoma candidum</name>
    <dbReference type="NCBI Taxonomy" id="119954"/>
    <lineage>
        <taxon>Eukaryota</taxon>
        <taxon>Viridiplantae</taxon>
        <taxon>Streptophyta</taxon>
        <taxon>Embryophyta</taxon>
        <taxon>Tracheophyta</taxon>
        <taxon>Spermatophyta</taxon>
        <taxon>Magnoliopsida</taxon>
        <taxon>eudicotyledons</taxon>
        <taxon>Gunneridae</taxon>
        <taxon>Pentapetalae</taxon>
        <taxon>rosids</taxon>
        <taxon>malvids</taxon>
        <taxon>Myrtales</taxon>
        <taxon>Melastomataceae</taxon>
        <taxon>Melastomatoideae</taxon>
        <taxon>Melastomateae</taxon>
        <taxon>Melastoma</taxon>
    </lineage>
</organism>
<name>A0ACB9S124_9MYRT</name>
<dbReference type="Proteomes" id="UP001057402">
    <property type="component" value="Chromosome 2"/>
</dbReference>
<sequence>MAVSAFKSSSRRSTQNPGSAGSSARDPDKKPPPPPRRSRSVSAYARRGHQQLPEVVSHEFLIKRDNPLFSSRDGSVWDEGFGDGPPLKERVLGLGDDVRMINGGFSGGDGVWSGGGKGKGEVLGAGDGRRGRSVSRDVGSVLVGSRKGVGRSLSRVDAGRRNRSVSQNPVPRGYSVTSESEIDQASHSVADFNKGMPNSKMGARAANSSGILNATENLRTWTSQHPVMELQYDSATSLACSRDDNTSTGSLSGVEEKTIRGISEQMKVADDDFVDDRTNGNIYETVQSEVRRAIADIQNDLAICRSSGATIVGSNLTDISPNLVNPGTVELAMDIRSEYAEKLEKSQERARKLRADLAVEEYHVQELSRILKEIVPEPRTSVQKTRPARKASIERRRMSKRLTEEAMAYFDECVSLSTFDSSDFSSTEDPLLQLAGDTNPVSEPFTDERLRNHNEYSRATDCSADKHETNPCYSQTHNSDPSPGNKLSLSGKYSDLQQDIKKLLKRSADNSTKGYKDTLGSSHKGLYLVEEYSYLATIESSLSERVVNKKWLESGSLLLCDEETFSPLGSFV</sequence>
<reference evidence="2" key="1">
    <citation type="journal article" date="2023" name="Front. Plant Sci.">
        <title>Chromosomal-level genome assembly of Melastoma candidum provides insights into trichome evolution.</title>
        <authorList>
            <person name="Zhong Y."/>
            <person name="Wu W."/>
            <person name="Sun C."/>
            <person name="Zou P."/>
            <person name="Liu Y."/>
            <person name="Dai S."/>
            <person name="Zhou R."/>
        </authorList>
    </citation>
    <scope>NUCLEOTIDE SEQUENCE [LARGE SCALE GENOMIC DNA]</scope>
</reference>
<protein>
    <submittedName>
        <fullName evidence="1">Uncharacterized protein</fullName>
    </submittedName>
</protein>
<dbReference type="EMBL" id="CM042881">
    <property type="protein sequence ID" value="KAI4384323.1"/>
    <property type="molecule type" value="Genomic_DNA"/>
</dbReference>
<gene>
    <name evidence="1" type="ORF">MLD38_002494</name>
</gene>
<evidence type="ECO:0000313" key="1">
    <source>
        <dbReference type="EMBL" id="KAI4384323.1"/>
    </source>
</evidence>
<comment type="caution">
    <text evidence="1">The sequence shown here is derived from an EMBL/GenBank/DDBJ whole genome shotgun (WGS) entry which is preliminary data.</text>
</comment>
<evidence type="ECO:0000313" key="2">
    <source>
        <dbReference type="Proteomes" id="UP001057402"/>
    </source>
</evidence>
<keyword evidence="2" id="KW-1185">Reference proteome</keyword>
<accession>A0ACB9S124</accession>